<sequence>MDKSALPADGVLESKRGNSQYCNMRSAILPYRDREKYTIGDKFTSWEAQGQLIFISVWGHPNWNFLPTSLVEISCEFDHFWVKPLEGNLVLKNGVNLDLNVRTRLNFGDELAFTKHRNNVDHGLAIFTFKQREYVSNWDKCDKASIKGVPDDVANLALDFTPDRNQLVFSHILSYLPLGTLKNARLVCKHWDEQVFPILRMKSAIGFETRFHRDDVTTPSHQLFQYVHEMRNVAPWPNWKIWYPLLPTGNEWNDVERKWTVKYIEDLDWFLHPSRGHNVKSLSLSSVFVISERGYWIFLKSVTQLKDTLEELHLDLDNIRILDQDGNEIKYDLDPISFKMLKKFSLNLTSRESARGLDNKQLTAPWIKYWADAIKRVESIYSRGCDFLGSRFAQELQINGKCYQNLKDIQLTCKPSVAINFLTELAQTVTNLTLTMPMNHNEFHFVTPPKFPNSEIRAREGHTIKDVARFRLSRFGGDDLSIDYERHLPSIRSIVVKPKFDVSPAEFWDTYSDLFDSLLPKEEGQSCQTLQRLKIPTWDGKIGEGYLQAGRLPKVFPSVRNEWMHDLREMINE</sequence>
<name>A0A226F6W5_FOLCA</name>
<gene>
    <name evidence="1" type="ORF">Fcan01_00625</name>
</gene>
<organism evidence="1 2">
    <name type="scientific">Folsomia candida</name>
    <name type="common">Springtail</name>
    <dbReference type="NCBI Taxonomy" id="158441"/>
    <lineage>
        <taxon>Eukaryota</taxon>
        <taxon>Metazoa</taxon>
        <taxon>Ecdysozoa</taxon>
        <taxon>Arthropoda</taxon>
        <taxon>Hexapoda</taxon>
        <taxon>Collembola</taxon>
        <taxon>Entomobryomorpha</taxon>
        <taxon>Isotomoidea</taxon>
        <taxon>Isotomidae</taxon>
        <taxon>Proisotominae</taxon>
        <taxon>Folsomia</taxon>
    </lineage>
</organism>
<dbReference type="EMBL" id="LNIX01000001">
    <property type="protein sequence ID" value="OXA64606.1"/>
    <property type="molecule type" value="Genomic_DNA"/>
</dbReference>
<dbReference type="AlphaFoldDB" id="A0A226F6W5"/>
<keyword evidence="2" id="KW-1185">Reference proteome</keyword>
<dbReference type="InterPro" id="IPR036047">
    <property type="entry name" value="F-box-like_dom_sf"/>
</dbReference>
<dbReference type="SUPFAM" id="SSF81383">
    <property type="entry name" value="F-box domain"/>
    <property type="match status" value="1"/>
</dbReference>
<comment type="caution">
    <text evidence="1">The sequence shown here is derived from an EMBL/GenBank/DDBJ whole genome shotgun (WGS) entry which is preliminary data.</text>
</comment>
<dbReference type="Proteomes" id="UP000198287">
    <property type="component" value="Unassembled WGS sequence"/>
</dbReference>
<reference evidence="1 2" key="1">
    <citation type="submission" date="2015-12" db="EMBL/GenBank/DDBJ databases">
        <title>The genome of Folsomia candida.</title>
        <authorList>
            <person name="Faddeeva A."/>
            <person name="Derks M.F."/>
            <person name="Anvar Y."/>
            <person name="Smit S."/>
            <person name="Van Straalen N."/>
            <person name="Roelofs D."/>
        </authorList>
    </citation>
    <scope>NUCLEOTIDE SEQUENCE [LARGE SCALE GENOMIC DNA]</scope>
    <source>
        <strain evidence="1 2">VU population</strain>
        <tissue evidence="1">Whole body</tissue>
    </source>
</reference>
<evidence type="ECO:0000313" key="1">
    <source>
        <dbReference type="EMBL" id="OXA64606.1"/>
    </source>
</evidence>
<evidence type="ECO:0000313" key="2">
    <source>
        <dbReference type="Proteomes" id="UP000198287"/>
    </source>
</evidence>
<accession>A0A226F6W5</accession>
<protein>
    <submittedName>
        <fullName evidence="1">Uncharacterized protein</fullName>
    </submittedName>
</protein>
<proteinExistence type="predicted"/>